<dbReference type="PROSITE" id="PS00211">
    <property type="entry name" value="ABC_TRANSPORTER_1"/>
    <property type="match status" value="2"/>
</dbReference>
<gene>
    <name evidence="11" type="ORF">GFD22_00600</name>
</gene>
<keyword evidence="4" id="KW-1003">Cell membrane</keyword>
<evidence type="ECO:0000256" key="1">
    <source>
        <dbReference type="ARBA" id="ARBA00004202"/>
    </source>
</evidence>
<keyword evidence="7 11" id="KW-0067">ATP-binding</keyword>
<dbReference type="AlphaFoldDB" id="A0A7K3TF10"/>
<proteinExistence type="inferred from homology"/>
<keyword evidence="9" id="KW-0472">Membrane</keyword>
<dbReference type="GO" id="GO:0016887">
    <property type="term" value="F:ATP hydrolysis activity"/>
    <property type="evidence" value="ECO:0007669"/>
    <property type="project" value="InterPro"/>
</dbReference>
<keyword evidence="12" id="KW-1185">Reference proteome</keyword>
<dbReference type="NCBIfam" id="NF007739">
    <property type="entry name" value="PRK10419.1"/>
    <property type="match status" value="2"/>
</dbReference>
<dbReference type="Gene3D" id="3.40.50.300">
    <property type="entry name" value="P-loop containing nucleotide triphosphate hydrolases"/>
    <property type="match status" value="2"/>
</dbReference>
<dbReference type="Pfam" id="PF00005">
    <property type="entry name" value="ABC_tran"/>
    <property type="match status" value="2"/>
</dbReference>
<evidence type="ECO:0000313" key="12">
    <source>
        <dbReference type="Proteomes" id="UP000469763"/>
    </source>
</evidence>
<evidence type="ECO:0000313" key="11">
    <source>
        <dbReference type="EMBL" id="NEG77506.1"/>
    </source>
</evidence>
<comment type="similarity">
    <text evidence="2">Belongs to the ABC transporter superfamily.</text>
</comment>
<dbReference type="InterPro" id="IPR017871">
    <property type="entry name" value="ABC_transporter-like_CS"/>
</dbReference>
<dbReference type="GO" id="GO:0005886">
    <property type="term" value="C:plasma membrane"/>
    <property type="evidence" value="ECO:0007669"/>
    <property type="project" value="UniProtKB-SubCell"/>
</dbReference>
<dbReference type="PANTHER" id="PTHR43297">
    <property type="entry name" value="OLIGOPEPTIDE TRANSPORT ATP-BINDING PROTEIN APPD"/>
    <property type="match status" value="1"/>
</dbReference>
<evidence type="ECO:0000259" key="10">
    <source>
        <dbReference type="PROSITE" id="PS50893"/>
    </source>
</evidence>
<sequence length="570" mass="61569">MSDGKLENAETVLEVNHLAVTFTGKETVHAVRDFSFTVHKGEVVAIVGESGSGKSVSAMSLLGLLPRNAVVSGDVKLDGKPLDVSYLSPEIRKIRGRQVSMIFQDPLDSLDPVFTVGEQIAEAVRVNDPKADKATVTARVIDLLKSVELPEPDTLRRKYPHQLSGGQQQRILIAIALAGRPRILLADEPTTALDVTVQQGILDLLHQISRSEGVGVLIITHDMGVVADIADQVVVVRNGALVEAGETVRLFHYPQNDYTRELLDAVPKTPLLGGSLGSDHAAAVVSATGATSAPAPAASDEQPVLKVENLSVSYAPRTPDVVHGVSFDINHHEVLALVGESGSGKSTIVRCVLGLAQQTGGTVMVDGVEYLKQRRREQTKTRHKIGVIFQSPMGSLDPRQTLAQSIAEPLIYALGVPRGDALAKAEELMDRVHLTRDMATRYPSEISGGQRQRVSIARAIALNPELLIADEPTSALDVSVQKDVIALFRELQRDLGFACLFVSHDLPLVASFCHKVVVLQHGQEVEYGPVESVFVHPTTDYARKLILSAPLADPEVQHERRRLREQAATA</sequence>
<feature type="domain" description="ABC transporter" evidence="10">
    <location>
        <begin position="305"/>
        <end position="546"/>
    </location>
</feature>
<dbReference type="InterPro" id="IPR027417">
    <property type="entry name" value="P-loop_NTPase"/>
</dbReference>
<evidence type="ECO:0000256" key="2">
    <source>
        <dbReference type="ARBA" id="ARBA00005417"/>
    </source>
</evidence>
<keyword evidence="8" id="KW-1278">Translocase</keyword>
<feature type="domain" description="ABC transporter" evidence="10">
    <location>
        <begin position="13"/>
        <end position="263"/>
    </location>
</feature>
<dbReference type="Proteomes" id="UP000469763">
    <property type="component" value="Unassembled WGS sequence"/>
</dbReference>
<name>A0A7K3TF10_9BIFI</name>
<accession>A0A7K3TF10</accession>
<dbReference type="CDD" id="cd03257">
    <property type="entry name" value="ABC_NikE_OppD_transporters"/>
    <property type="match status" value="2"/>
</dbReference>
<dbReference type="EMBL" id="WHZY01000001">
    <property type="protein sequence ID" value="NEG77506.1"/>
    <property type="molecule type" value="Genomic_DNA"/>
</dbReference>
<dbReference type="InterPro" id="IPR050388">
    <property type="entry name" value="ABC_Ni/Peptide_Import"/>
</dbReference>
<reference evidence="11 12" key="1">
    <citation type="submission" date="2019-10" db="EMBL/GenBank/DDBJ databases">
        <title>Bifidobacterium from non-human primates.</title>
        <authorList>
            <person name="Modesto M."/>
        </authorList>
    </citation>
    <scope>NUCLEOTIDE SEQUENCE [LARGE SCALE GENOMIC DNA]</scope>
    <source>
        <strain evidence="11 12">TREC</strain>
    </source>
</reference>
<dbReference type="SMART" id="SM00382">
    <property type="entry name" value="AAA"/>
    <property type="match status" value="2"/>
</dbReference>
<dbReference type="GO" id="GO:0015833">
    <property type="term" value="P:peptide transport"/>
    <property type="evidence" value="ECO:0007669"/>
    <property type="project" value="InterPro"/>
</dbReference>
<dbReference type="InterPro" id="IPR003439">
    <property type="entry name" value="ABC_transporter-like_ATP-bd"/>
</dbReference>
<dbReference type="PANTHER" id="PTHR43297:SF14">
    <property type="entry name" value="ATPASE AAA-TYPE CORE DOMAIN-CONTAINING PROTEIN"/>
    <property type="match status" value="1"/>
</dbReference>
<evidence type="ECO:0000256" key="8">
    <source>
        <dbReference type="ARBA" id="ARBA00022967"/>
    </source>
</evidence>
<evidence type="ECO:0000256" key="3">
    <source>
        <dbReference type="ARBA" id="ARBA00022448"/>
    </source>
</evidence>
<evidence type="ECO:0000256" key="4">
    <source>
        <dbReference type="ARBA" id="ARBA00022475"/>
    </source>
</evidence>
<dbReference type="Pfam" id="PF08352">
    <property type="entry name" value="oligo_HPY"/>
    <property type="match status" value="2"/>
</dbReference>
<dbReference type="OrthoDB" id="4008250at2"/>
<comment type="subcellular location">
    <subcellularLocation>
        <location evidence="1">Cell membrane</location>
        <topology evidence="1">Peripheral membrane protein</topology>
    </subcellularLocation>
</comment>
<organism evidence="11 12">
    <name type="scientific">Bifidobacterium avesanii</name>
    <dbReference type="NCBI Taxonomy" id="1798157"/>
    <lineage>
        <taxon>Bacteria</taxon>
        <taxon>Bacillati</taxon>
        <taxon>Actinomycetota</taxon>
        <taxon>Actinomycetes</taxon>
        <taxon>Bifidobacteriales</taxon>
        <taxon>Bifidobacteriaceae</taxon>
        <taxon>Bifidobacterium</taxon>
    </lineage>
</organism>
<evidence type="ECO:0000256" key="5">
    <source>
        <dbReference type="ARBA" id="ARBA00022519"/>
    </source>
</evidence>
<dbReference type="SUPFAM" id="SSF52540">
    <property type="entry name" value="P-loop containing nucleoside triphosphate hydrolases"/>
    <property type="match status" value="2"/>
</dbReference>
<keyword evidence="6" id="KW-0547">Nucleotide-binding</keyword>
<comment type="caution">
    <text evidence="11">The sequence shown here is derived from an EMBL/GenBank/DDBJ whole genome shotgun (WGS) entry which is preliminary data.</text>
</comment>
<dbReference type="RefSeq" id="WP_152349435.1">
    <property type="nucleotide sequence ID" value="NZ_WBSN01000001.1"/>
</dbReference>
<protein>
    <submittedName>
        <fullName evidence="11">Dipeptide ABC transporter ATP-binding protein</fullName>
    </submittedName>
</protein>
<dbReference type="InterPro" id="IPR003593">
    <property type="entry name" value="AAA+_ATPase"/>
</dbReference>
<keyword evidence="5" id="KW-0997">Cell inner membrane</keyword>
<dbReference type="NCBIfam" id="NF008453">
    <property type="entry name" value="PRK11308.1"/>
    <property type="match status" value="2"/>
</dbReference>
<dbReference type="PROSITE" id="PS50893">
    <property type="entry name" value="ABC_TRANSPORTER_2"/>
    <property type="match status" value="2"/>
</dbReference>
<evidence type="ECO:0000256" key="6">
    <source>
        <dbReference type="ARBA" id="ARBA00022741"/>
    </source>
</evidence>
<evidence type="ECO:0000256" key="9">
    <source>
        <dbReference type="ARBA" id="ARBA00023136"/>
    </source>
</evidence>
<keyword evidence="3" id="KW-0813">Transport</keyword>
<evidence type="ECO:0000256" key="7">
    <source>
        <dbReference type="ARBA" id="ARBA00022840"/>
    </source>
</evidence>
<dbReference type="GO" id="GO:0005524">
    <property type="term" value="F:ATP binding"/>
    <property type="evidence" value="ECO:0007669"/>
    <property type="project" value="UniProtKB-KW"/>
</dbReference>
<dbReference type="InterPro" id="IPR013563">
    <property type="entry name" value="Oligopep_ABC_C"/>
</dbReference>